<evidence type="ECO:0000256" key="1">
    <source>
        <dbReference type="SAM" id="MobiDB-lite"/>
    </source>
</evidence>
<dbReference type="STRING" id="341454.A0A4S2N318"/>
<organism evidence="3 4">
    <name type="scientific">Ascodesmis nigricans</name>
    <dbReference type="NCBI Taxonomy" id="341454"/>
    <lineage>
        <taxon>Eukaryota</taxon>
        <taxon>Fungi</taxon>
        <taxon>Dikarya</taxon>
        <taxon>Ascomycota</taxon>
        <taxon>Pezizomycotina</taxon>
        <taxon>Pezizomycetes</taxon>
        <taxon>Pezizales</taxon>
        <taxon>Ascodesmidaceae</taxon>
        <taxon>Ascodesmis</taxon>
    </lineage>
</organism>
<dbReference type="InterPro" id="IPR049256">
    <property type="entry name" value="Get5_C"/>
</dbReference>
<feature type="region of interest" description="Disordered" evidence="1">
    <location>
        <begin position="179"/>
        <end position="200"/>
    </location>
</feature>
<dbReference type="PROSITE" id="PS50053">
    <property type="entry name" value="UBIQUITIN_2"/>
    <property type="match status" value="1"/>
</dbReference>
<dbReference type="InterPro" id="IPR024737">
    <property type="entry name" value="Get5_N"/>
</dbReference>
<reference evidence="3 4" key="1">
    <citation type="submission" date="2019-04" db="EMBL/GenBank/DDBJ databases">
        <title>Comparative genomics and transcriptomics to analyze fruiting body development in filamentous ascomycetes.</title>
        <authorList>
            <consortium name="DOE Joint Genome Institute"/>
            <person name="Lutkenhaus R."/>
            <person name="Traeger S."/>
            <person name="Breuer J."/>
            <person name="Kuo A."/>
            <person name="Lipzen A."/>
            <person name="Pangilinan J."/>
            <person name="Dilworth D."/>
            <person name="Sandor L."/>
            <person name="Poggeler S."/>
            <person name="Barry K."/>
            <person name="Grigoriev I.V."/>
            <person name="Nowrousian M."/>
        </authorList>
    </citation>
    <scope>NUCLEOTIDE SEQUENCE [LARGE SCALE GENOMIC DNA]</scope>
    <source>
        <strain evidence="3 4">CBS 389.68</strain>
    </source>
</reference>
<gene>
    <name evidence="3" type="ORF">EX30DRAFT_338205</name>
</gene>
<sequence>MTELSFTKSVLTLLSAKPPRLSLSHCEDPQKLPARPPYTLPRHLPPPPPPYTTSPSSPGAPNATPGPVPSSSSPALTVSITIKPLRPTPGLDALKLPTATLSSTILTLKAAYSKHTGLDTSRLRLLLKGKPVTDVKTLGELELGDSTDSDPVVLSVMVMGKIDPEELKRNKEAMAKKEAETLKSVPATAPEKTAEDGHVDKKRKVLQDEAFWGELKGFLDGKLKGEEEDAAEVIKVFREAWAKR</sequence>
<feature type="compositionally biased region" description="Pro residues" evidence="1">
    <location>
        <begin position="34"/>
        <end position="52"/>
    </location>
</feature>
<dbReference type="OrthoDB" id="5366541at2759"/>
<dbReference type="Pfam" id="PF17183">
    <property type="entry name" value="Get5_C"/>
    <property type="match status" value="1"/>
</dbReference>
<dbReference type="Gene3D" id="3.10.20.90">
    <property type="entry name" value="Phosphatidylinositol 3-kinase Catalytic Subunit, Chain A, domain 1"/>
    <property type="match status" value="1"/>
</dbReference>
<feature type="region of interest" description="Disordered" evidence="1">
    <location>
        <begin position="21"/>
        <end position="75"/>
    </location>
</feature>
<dbReference type="EMBL" id="ML220113">
    <property type="protein sequence ID" value="TGZ83579.1"/>
    <property type="molecule type" value="Genomic_DNA"/>
</dbReference>
<keyword evidence="4" id="KW-1185">Reference proteome</keyword>
<name>A0A4S2N318_9PEZI</name>
<feature type="domain" description="Ubiquitin-like" evidence="2">
    <location>
        <begin position="78"/>
        <end position="147"/>
    </location>
</feature>
<evidence type="ECO:0000313" key="3">
    <source>
        <dbReference type="EMBL" id="TGZ83579.1"/>
    </source>
</evidence>
<dbReference type="InParanoid" id="A0A4S2N318"/>
<evidence type="ECO:0000259" key="2">
    <source>
        <dbReference type="PROSITE" id="PS50053"/>
    </source>
</evidence>
<dbReference type="CDD" id="cd17039">
    <property type="entry name" value="Ubl_ubiquitin_like"/>
    <property type="match status" value="1"/>
</dbReference>
<dbReference type="Pfam" id="PF12754">
    <property type="entry name" value="Get5_N"/>
    <property type="match status" value="1"/>
</dbReference>
<dbReference type="InterPro" id="IPR029071">
    <property type="entry name" value="Ubiquitin-like_domsf"/>
</dbReference>
<proteinExistence type="predicted"/>
<dbReference type="InterPro" id="IPR000626">
    <property type="entry name" value="Ubiquitin-like_dom"/>
</dbReference>
<accession>A0A4S2N318</accession>
<protein>
    <recommendedName>
        <fullName evidence="2">Ubiquitin-like domain-containing protein</fullName>
    </recommendedName>
</protein>
<evidence type="ECO:0000313" key="4">
    <source>
        <dbReference type="Proteomes" id="UP000298138"/>
    </source>
</evidence>
<dbReference type="Proteomes" id="UP000298138">
    <property type="component" value="Unassembled WGS sequence"/>
</dbReference>
<dbReference type="SUPFAM" id="SSF54236">
    <property type="entry name" value="Ubiquitin-like"/>
    <property type="match status" value="1"/>
</dbReference>
<dbReference type="Gene3D" id="1.10.286.70">
    <property type="entry name" value="Get5 dimerization domain"/>
    <property type="match status" value="1"/>
</dbReference>
<dbReference type="AlphaFoldDB" id="A0A4S2N318"/>